<proteinExistence type="predicted"/>
<dbReference type="Proteomes" id="UP000823775">
    <property type="component" value="Unassembled WGS sequence"/>
</dbReference>
<dbReference type="EMBL" id="JACEIK010010121">
    <property type="protein sequence ID" value="MCE3214976.1"/>
    <property type="molecule type" value="Genomic_DNA"/>
</dbReference>
<evidence type="ECO:0000313" key="2">
    <source>
        <dbReference type="Proteomes" id="UP000823775"/>
    </source>
</evidence>
<reference evidence="1 2" key="1">
    <citation type="journal article" date="2021" name="BMC Genomics">
        <title>Datura genome reveals duplications of psychoactive alkaloid biosynthetic genes and high mutation rate following tissue culture.</title>
        <authorList>
            <person name="Rajewski A."/>
            <person name="Carter-House D."/>
            <person name="Stajich J."/>
            <person name="Litt A."/>
        </authorList>
    </citation>
    <scope>NUCLEOTIDE SEQUENCE [LARGE SCALE GENOMIC DNA]</scope>
    <source>
        <strain evidence="1">AR-01</strain>
    </source>
</reference>
<feature type="non-terminal residue" evidence="1">
    <location>
        <position position="1"/>
    </location>
</feature>
<protein>
    <submittedName>
        <fullName evidence="1">Uncharacterized protein</fullName>
    </submittedName>
</protein>
<sequence length="71" mass="8202">DRCKGRTFAAARPLPRSNIRYNNQIGFSWVCHSEDMISITGPLQQKSDRLKGRREAECMFKTKFGDFHPIS</sequence>
<name>A0ABS8WSX0_DATST</name>
<organism evidence="1 2">
    <name type="scientific">Datura stramonium</name>
    <name type="common">Jimsonweed</name>
    <name type="synonym">Common thornapple</name>
    <dbReference type="NCBI Taxonomy" id="4076"/>
    <lineage>
        <taxon>Eukaryota</taxon>
        <taxon>Viridiplantae</taxon>
        <taxon>Streptophyta</taxon>
        <taxon>Embryophyta</taxon>
        <taxon>Tracheophyta</taxon>
        <taxon>Spermatophyta</taxon>
        <taxon>Magnoliopsida</taxon>
        <taxon>eudicotyledons</taxon>
        <taxon>Gunneridae</taxon>
        <taxon>Pentapetalae</taxon>
        <taxon>asterids</taxon>
        <taxon>lamiids</taxon>
        <taxon>Solanales</taxon>
        <taxon>Solanaceae</taxon>
        <taxon>Solanoideae</taxon>
        <taxon>Datureae</taxon>
        <taxon>Datura</taxon>
    </lineage>
</organism>
<comment type="caution">
    <text evidence="1">The sequence shown here is derived from an EMBL/GenBank/DDBJ whole genome shotgun (WGS) entry which is preliminary data.</text>
</comment>
<gene>
    <name evidence="1" type="ORF">HAX54_000467</name>
</gene>
<accession>A0ABS8WSX0</accession>
<keyword evidence="2" id="KW-1185">Reference proteome</keyword>
<evidence type="ECO:0000313" key="1">
    <source>
        <dbReference type="EMBL" id="MCE3214976.1"/>
    </source>
</evidence>